<gene>
    <name evidence="2" type="ORF">EV186_101188</name>
</gene>
<accession>A0A4V3D033</accession>
<reference evidence="2 3" key="1">
    <citation type="submission" date="2019-03" db="EMBL/GenBank/DDBJ databases">
        <title>Genomic Encyclopedia of Type Strains, Phase IV (KMG-IV): sequencing the most valuable type-strain genomes for metagenomic binning, comparative biology and taxonomic classification.</title>
        <authorList>
            <person name="Goeker M."/>
        </authorList>
    </citation>
    <scope>NUCLEOTIDE SEQUENCE [LARGE SCALE GENOMIC DNA]</scope>
    <source>
        <strain evidence="2 3">DSM 45361</strain>
    </source>
</reference>
<dbReference type="EMBL" id="SNXZ01000001">
    <property type="protein sequence ID" value="TDQ04245.1"/>
    <property type="molecule type" value="Genomic_DNA"/>
</dbReference>
<feature type="transmembrane region" description="Helical" evidence="1">
    <location>
        <begin position="34"/>
        <end position="52"/>
    </location>
</feature>
<dbReference type="AlphaFoldDB" id="A0A4V3D033"/>
<comment type="caution">
    <text evidence="2">The sequence shown here is derived from an EMBL/GenBank/DDBJ whole genome shotgun (WGS) entry which is preliminary data.</text>
</comment>
<proteinExistence type="predicted"/>
<organism evidence="2 3">
    <name type="scientific">Labedaea rhizosphaerae</name>
    <dbReference type="NCBI Taxonomy" id="598644"/>
    <lineage>
        <taxon>Bacteria</taxon>
        <taxon>Bacillati</taxon>
        <taxon>Actinomycetota</taxon>
        <taxon>Actinomycetes</taxon>
        <taxon>Pseudonocardiales</taxon>
        <taxon>Pseudonocardiaceae</taxon>
        <taxon>Labedaea</taxon>
    </lineage>
</organism>
<keyword evidence="1" id="KW-0472">Membrane</keyword>
<evidence type="ECO:0000313" key="2">
    <source>
        <dbReference type="EMBL" id="TDQ04245.1"/>
    </source>
</evidence>
<evidence type="ECO:0000313" key="3">
    <source>
        <dbReference type="Proteomes" id="UP000295444"/>
    </source>
</evidence>
<protein>
    <submittedName>
        <fullName evidence="2">Uncharacterized protein</fullName>
    </submittedName>
</protein>
<keyword evidence="1" id="KW-1133">Transmembrane helix</keyword>
<dbReference type="Proteomes" id="UP000295444">
    <property type="component" value="Unassembled WGS sequence"/>
</dbReference>
<name>A0A4V3D033_LABRH</name>
<dbReference type="OrthoDB" id="3697105at2"/>
<keyword evidence="3" id="KW-1185">Reference proteome</keyword>
<keyword evidence="1" id="KW-0812">Transmembrane</keyword>
<sequence length="160" mass="17142">MTGMSMLRSAIAAILAAAAVVLVAFVLGAIPLGWALLFGLIGGALALVAAMLTGSTEPNWAPAPEPVQSATVMQASTLTARLSEAATDDYRYHTRIQPRLRKLALGTLRQRPELRDLTDLADPRVRALLGDELHTMLTARGGVLPTPRRITRLLARLEEP</sequence>
<evidence type="ECO:0000256" key="1">
    <source>
        <dbReference type="SAM" id="Phobius"/>
    </source>
</evidence>
<dbReference type="RefSeq" id="WP_133847183.1">
    <property type="nucleotide sequence ID" value="NZ_SNXZ01000001.1"/>
</dbReference>